<dbReference type="Pfam" id="PF03968">
    <property type="entry name" value="LptD_N"/>
    <property type="match status" value="1"/>
</dbReference>
<dbReference type="PANTHER" id="PTHR36504:SF1">
    <property type="entry name" value="LIPOPOLYSACCHARIDE EXPORT SYSTEM PROTEIN LPTA"/>
    <property type="match status" value="1"/>
</dbReference>
<dbReference type="Proteomes" id="UP000000238">
    <property type="component" value="Chromosome"/>
</dbReference>
<evidence type="ECO:0000313" key="7">
    <source>
        <dbReference type="Proteomes" id="UP000000238"/>
    </source>
</evidence>
<dbReference type="GO" id="GO:0017089">
    <property type="term" value="F:glycolipid transfer activity"/>
    <property type="evidence" value="ECO:0007669"/>
    <property type="project" value="TreeGrafter"/>
</dbReference>
<dbReference type="PANTHER" id="PTHR36504">
    <property type="entry name" value="LIPOPOLYSACCHARIDE EXPORT SYSTEM PROTEIN LPTA"/>
    <property type="match status" value="1"/>
</dbReference>
<comment type="subunit">
    <text evidence="4">Component of the lipopolysaccharide transport and assembly complex.</text>
</comment>
<feature type="signal peptide" evidence="4">
    <location>
        <begin position="1"/>
        <end position="24"/>
    </location>
</feature>
<evidence type="ECO:0000259" key="5">
    <source>
        <dbReference type="Pfam" id="PF03968"/>
    </source>
</evidence>
<evidence type="ECO:0000256" key="4">
    <source>
        <dbReference type="HAMAP-Rule" id="MF_01914"/>
    </source>
</evidence>
<dbReference type="EMBL" id="CP000155">
    <property type="protein sequence ID" value="ABC31991.1"/>
    <property type="molecule type" value="Genomic_DNA"/>
</dbReference>
<dbReference type="RefSeq" id="WP_011399055.1">
    <property type="nucleotide sequence ID" value="NC_007645.1"/>
</dbReference>
<dbReference type="Gene3D" id="2.60.450.10">
    <property type="entry name" value="Lipopolysaccharide (LPS) transport protein A like domain"/>
    <property type="match status" value="1"/>
</dbReference>
<dbReference type="HAMAP" id="MF_01914">
    <property type="entry name" value="LPS_assembly_LptA"/>
    <property type="match status" value="1"/>
</dbReference>
<dbReference type="GO" id="GO:0009279">
    <property type="term" value="C:cell outer membrane"/>
    <property type="evidence" value="ECO:0007669"/>
    <property type="project" value="TreeGrafter"/>
</dbReference>
<dbReference type="OrthoDB" id="9795964at2"/>
<proteinExistence type="inferred from homology"/>
<dbReference type="InterPro" id="IPR052037">
    <property type="entry name" value="LPS_export_LptA"/>
</dbReference>
<evidence type="ECO:0000313" key="6">
    <source>
        <dbReference type="EMBL" id="ABC31991.1"/>
    </source>
</evidence>
<evidence type="ECO:0000256" key="3">
    <source>
        <dbReference type="ARBA" id="ARBA00022764"/>
    </source>
</evidence>
<keyword evidence="2 4" id="KW-0732">Signal</keyword>
<dbReference type="GO" id="GO:0015920">
    <property type="term" value="P:lipopolysaccharide transport"/>
    <property type="evidence" value="ECO:0007669"/>
    <property type="project" value="UniProtKB-UniRule"/>
</dbReference>
<dbReference type="AlphaFoldDB" id="Q2SBI3"/>
<keyword evidence="1 4" id="KW-0813">Transport</keyword>
<comment type="similarity">
    <text evidence="4">Belongs to the LptA family.</text>
</comment>
<evidence type="ECO:0000256" key="1">
    <source>
        <dbReference type="ARBA" id="ARBA00022448"/>
    </source>
</evidence>
<dbReference type="GO" id="GO:0030288">
    <property type="term" value="C:outer membrane-bounded periplasmic space"/>
    <property type="evidence" value="ECO:0007669"/>
    <property type="project" value="TreeGrafter"/>
</dbReference>
<comment type="subcellular location">
    <subcellularLocation>
        <location evidence="4">Periplasm</location>
    </subcellularLocation>
</comment>
<dbReference type="GO" id="GO:0001530">
    <property type="term" value="F:lipopolysaccharide binding"/>
    <property type="evidence" value="ECO:0007669"/>
    <property type="project" value="InterPro"/>
</dbReference>
<protein>
    <recommendedName>
        <fullName evidence="4">Lipopolysaccharide export system protein LptA</fullName>
    </recommendedName>
</protein>
<accession>Q2SBI3</accession>
<dbReference type="eggNOG" id="COG1934">
    <property type="taxonomic scope" value="Bacteria"/>
</dbReference>
<dbReference type="STRING" id="349521.HCH_05318"/>
<dbReference type="GO" id="GO:0043165">
    <property type="term" value="P:Gram-negative-bacterium-type cell outer membrane assembly"/>
    <property type="evidence" value="ECO:0007669"/>
    <property type="project" value="UniProtKB-UniRule"/>
</dbReference>
<dbReference type="InterPro" id="IPR014340">
    <property type="entry name" value="LptA"/>
</dbReference>
<feature type="domain" description="Organic solvent tolerance-like N-terminal" evidence="5">
    <location>
        <begin position="37"/>
        <end position="145"/>
    </location>
</feature>
<comment type="function">
    <text evidence="4">Involved in the assembly of lipopolysaccharide (LPS). Required for the translocation of LPS from the inner membrane to the outer membrane. May form a bridge between the inner membrane and the outer membrane, via interactions with LptC and LptD, thereby facilitating LPS transfer across the periplasm.</text>
</comment>
<gene>
    <name evidence="4" type="primary">lptA</name>
    <name evidence="6" type="ordered locus">HCH_05318</name>
</gene>
<evidence type="ECO:0000256" key="2">
    <source>
        <dbReference type="ARBA" id="ARBA00022729"/>
    </source>
</evidence>
<name>Q2SBI3_HAHCH</name>
<reference evidence="6 7" key="1">
    <citation type="journal article" date="2005" name="Nucleic Acids Res.">
        <title>Genomic blueprint of Hahella chejuensis, a marine microbe producing an algicidal agent.</title>
        <authorList>
            <person name="Jeong H."/>
            <person name="Yim J.H."/>
            <person name="Lee C."/>
            <person name="Choi S.-H."/>
            <person name="Park Y.K."/>
            <person name="Yoon S.H."/>
            <person name="Hur C.-G."/>
            <person name="Kang H.-Y."/>
            <person name="Kim D."/>
            <person name="Lee H.H."/>
            <person name="Park K.H."/>
            <person name="Park S.-H."/>
            <person name="Park H.-S."/>
            <person name="Lee H.K."/>
            <person name="Oh T.K."/>
            <person name="Kim J.F."/>
        </authorList>
    </citation>
    <scope>NUCLEOTIDE SEQUENCE [LARGE SCALE GENOMIC DNA]</scope>
    <source>
        <strain evidence="6 7">KCTC 2396</strain>
    </source>
</reference>
<keyword evidence="3 4" id="KW-0574">Periplasm</keyword>
<sequence precursor="true">MHNPSKLFTAALLVALVFTPLSHALDLLNGSDEPVRIKAGRWERDGQKGIDTYIGNVVITQGKSSIEADKVVLYTDDKGISRFQATGKPAHLVQFDAEKQTETHAYAESMDYDRSQSKVVMRNHARILQDNSSVEGEEIIYFTDKRLVTAKGASSGNQTEQVEIIYHPPKSNKQ</sequence>
<dbReference type="NCBIfam" id="TIGR03002">
    <property type="entry name" value="outer_YhbN_LptA"/>
    <property type="match status" value="1"/>
</dbReference>
<feature type="chain" id="PRO_5009019089" description="Lipopolysaccharide export system protein LptA" evidence="4">
    <location>
        <begin position="25"/>
        <end position="174"/>
    </location>
</feature>
<organism evidence="6 7">
    <name type="scientific">Hahella chejuensis (strain KCTC 2396)</name>
    <dbReference type="NCBI Taxonomy" id="349521"/>
    <lineage>
        <taxon>Bacteria</taxon>
        <taxon>Pseudomonadati</taxon>
        <taxon>Pseudomonadota</taxon>
        <taxon>Gammaproteobacteria</taxon>
        <taxon>Oceanospirillales</taxon>
        <taxon>Hahellaceae</taxon>
        <taxon>Hahella</taxon>
    </lineage>
</organism>
<keyword evidence="7" id="KW-1185">Reference proteome</keyword>
<dbReference type="KEGG" id="hch:HCH_05318"/>
<dbReference type="HOGENOM" id="CLU_095993_2_1_6"/>
<dbReference type="InterPro" id="IPR005653">
    <property type="entry name" value="OstA-like_N"/>
</dbReference>